<sequence>MSRRFLLSPSRLALDKAVGGAPFSVLARAASNIAASLRTRADFNGDSVREKVAEVHIQTAPKYHDKRVFNFSAGPAALPDECRPLSILLDLLPVGVM</sequence>
<organism evidence="1 2">
    <name type="scientific">Perkinsus olseni</name>
    <name type="common">Perkinsus atlanticus</name>
    <dbReference type="NCBI Taxonomy" id="32597"/>
    <lineage>
        <taxon>Eukaryota</taxon>
        <taxon>Sar</taxon>
        <taxon>Alveolata</taxon>
        <taxon>Perkinsozoa</taxon>
        <taxon>Perkinsea</taxon>
        <taxon>Perkinsida</taxon>
        <taxon>Perkinsidae</taxon>
        <taxon>Perkinsus</taxon>
    </lineage>
</organism>
<evidence type="ECO:0000313" key="1">
    <source>
        <dbReference type="EMBL" id="KAF4698806.1"/>
    </source>
</evidence>
<gene>
    <name evidence="1" type="primary">PSAT1_6</name>
    <name evidence="1" type="ORF">FOZ63_031483</name>
</gene>
<dbReference type="AlphaFoldDB" id="A0A7J6PSX6"/>
<comment type="caution">
    <text evidence="1">The sequence shown here is derived from an EMBL/GenBank/DDBJ whole genome shotgun (WGS) entry which is preliminary data.</text>
</comment>
<keyword evidence="2" id="KW-1185">Reference proteome</keyword>
<dbReference type="EMBL" id="JABANO010038286">
    <property type="protein sequence ID" value="KAF4698806.1"/>
    <property type="molecule type" value="Genomic_DNA"/>
</dbReference>
<protein>
    <submittedName>
        <fullName evidence="1">Phosphoserine aminotransferase</fullName>
    </submittedName>
</protein>
<keyword evidence="1" id="KW-0032">Aminotransferase</keyword>
<dbReference type="Proteomes" id="UP000553632">
    <property type="component" value="Unassembled WGS sequence"/>
</dbReference>
<accession>A0A7J6PSX6</accession>
<name>A0A7J6PSX6_PEROL</name>
<proteinExistence type="predicted"/>
<keyword evidence="1" id="KW-0808">Transferase</keyword>
<dbReference type="GO" id="GO:0008483">
    <property type="term" value="F:transaminase activity"/>
    <property type="evidence" value="ECO:0007669"/>
    <property type="project" value="UniProtKB-KW"/>
</dbReference>
<reference evidence="1 2" key="1">
    <citation type="submission" date="2020-04" db="EMBL/GenBank/DDBJ databases">
        <title>Perkinsus olseni comparative genomics.</title>
        <authorList>
            <person name="Bogema D.R."/>
        </authorList>
    </citation>
    <scope>NUCLEOTIDE SEQUENCE [LARGE SCALE GENOMIC DNA]</scope>
    <source>
        <strain evidence="1 2">ATCC PRA-207</strain>
    </source>
</reference>
<evidence type="ECO:0000313" key="2">
    <source>
        <dbReference type="Proteomes" id="UP000553632"/>
    </source>
</evidence>